<feature type="domain" description="F-box" evidence="1">
    <location>
        <begin position="315"/>
        <end position="361"/>
    </location>
</feature>
<dbReference type="SUPFAM" id="SSF81383">
    <property type="entry name" value="F-box domain"/>
    <property type="match status" value="1"/>
</dbReference>
<dbReference type="EMBL" id="CP055900">
    <property type="protein sequence ID" value="QKX58643.1"/>
    <property type="molecule type" value="Genomic_DNA"/>
</dbReference>
<sequence length="775" mass="88243">MATPTADCISLDDPRPTLSDSSEDALMTIDMFRQCMPIFYEQCYPIVDPILRYLIVDDFNFYVDPAKFSWYMGVTPECRLLRDTIISTIMKELKSGGKYTVDFDEDWDHDIFCLVFSWYLNEPSMERVRQQKNKYQEAESFTDGGSFYSSHKGISISGVGCYDDPSDGVWIAPPLPHMRWDDHGYTKQIRDEIPVMKQRPENNRHGYIVHDACWGLLRKAVELDDIPLERLYRICSSLPFPIQGIGVSWGHDYMGLSTINNQDHYPWEDRLVEQYSKSEAYQYARYNPYDVPELHELLSMSSQEDRNSDLRTNSKNCFSVLPWEIREAIAIHLSTRDMANLLMSSKTFLPLLNSQTFWRSRFQGGRDRDFVFEIRAKRPKDWIYLYQMTNDAQSPPGLKNRKRIWSLTKAVVNLLRFQLVQYTDYSHVILDPDPRWTVAADIKQGTVSNYSFNEGCRLFEKQSTILPRDLVKIAFSVTEEGISGYLAGIRFTSKDGSHICLGYIAEDKELSVDIATLKGFVLAMGSRGIQALKVVNGDGRVTRWFGCPRNSPVTERLGYKIISLSLAGQGPSHMSKLISQNFSLREVALWYPAVPHLNFYLNDESFTGESPLIAGYQPLCWIQFGGPNGVYLRSLTEICVIRLGALCSIEFHYETKAASLKTQRLGRRKLTSFSDTMRFPIDGPGGELVQSVEVSLIRLDGDNVYDFYRHGKLNSFKISTNRGRSIHFQPQGNSADSSSLTPLPIAAGTILTGFYASQHPEEGLVSLGAISEPIQ</sequence>
<dbReference type="InterPro" id="IPR036047">
    <property type="entry name" value="F-box-like_dom_sf"/>
</dbReference>
<name>A0A7H8R181_TALRU</name>
<evidence type="ECO:0000259" key="1">
    <source>
        <dbReference type="PROSITE" id="PS50181"/>
    </source>
</evidence>
<dbReference type="OrthoDB" id="4222459at2759"/>
<accession>A0A7H8R181</accession>
<dbReference type="InterPro" id="IPR056021">
    <property type="entry name" value="DUF7600"/>
</dbReference>
<gene>
    <name evidence="2" type="ORF">TRUGW13939_05770</name>
</gene>
<evidence type="ECO:0000313" key="3">
    <source>
        <dbReference type="Proteomes" id="UP000509510"/>
    </source>
</evidence>
<organism evidence="2 3">
    <name type="scientific">Talaromyces rugulosus</name>
    <name type="common">Penicillium rugulosum</name>
    <dbReference type="NCBI Taxonomy" id="121627"/>
    <lineage>
        <taxon>Eukaryota</taxon>
        <taxon>Fungi</taxon>
        <taxon>Dikarya</taxon>
        <taxon>Ascomycota</taxon>
        <taxon>Pezizomycotina</taxon>
        <taxon>Eurotiomycetes</taxon>
        <taxon>Eurotiomycetidae</taxon>
        <taxon>Eurotiales</taxon>
        <taxon>Trichocomaceae</taxon>
        <taxon>Talaromyces</taxon>
        <taxon>Talaromyces sect. Islandici</taxon>
    </lineage>
</organism>
<reference evidence="3" key="1">
    <citation type="submission" date="2020-06" db="EMBL/GenBank/DDBJ databases">
        <title>A chromosome-scale genome assembly of Talaromyces rugulosus W13939.</title>
        <authorList>
            <person name="Wang B."/>
            <person name="Guo L."/>
            <person name="Ye K."/>
            <person name="Wang L."/>
        </authorList>
    </citation>
    <scope>NUCLEOTIDE SEQUENCE [LARGE SCALE GENOMIC DNA]</scope>
    <source>
        <strain evidence="3">W13939</strain>
    </source>
</reference>
<dbReference type="InterPro" id="IPR001810">
    <property type="entry name" value="F-box_dom"/>
</dbReference>
<dbReference type="Proteomes" id="UP000509510">
    <property type="component" value="Chromosome III"/>
</dbReference>
<dbReference type="GeneID" id="55993267"/>
<dbReference type="AlphaFoldDB" id="A0A7H8R181"/>
<dbReference type="KEGG" id="trg:TRUGW13939_05770"/>
<dbReference type="RefSeq" id="XP_035344821.1">
    <property type="nucleotide sequence ID" value="XM_035488928.1"/>
</dbReference>
<dbReference type="Pfam" id="PF24539">
    <property type="entry name" value="DUF7600"/>
    <property type="match status" value="1"/>
</dbReference>
<keyword evidence="3" id="KW-1185">Reference proteome</keyword>
<dbReference type="PROSITE" id="PS50181">
    <property type="entry name" value="FBOX"/>
    <property type="match status" value="1"/>
</dbReference>
<proteinExistence type="predicted"/>
<evidence type="ECO:0000313" key="2">
    <source>
        <dbReference type="EMBL" id="QKX58643.1"/>
    </source>
</evidence>
<protein>
    <recommendedName>
        <fullName evidence="1">F-box domain-containing protein</fullName>
    </recommendedName>
</protein>